<keyword evidence="2" id="KW-1185">Reference proteome</keyword>
<protein>
    <recommendedName>
        <fullName evidence="3">Retrotransposon gag domain-containing protein</fullName>
    </recommendedName>
</protein>
<comment type="caution">
    <text evidence="1">The sequence shown here is derived from an EMBL/GenBank/DDBJ whole genome shotgun (WGS) entry which is preliminary data.</text>
</comment>
<organism evidence="1 2">
    <name type="scientific">Eumeta variegata</name>
    <name type="common">Bagworm moth</name>
    <name type="synonym">Eumeta japonica</name>
    <dbReference type="NCBI Taxonomy" id="151549"/>
    <lineage>
        <taxon>Eukaryota</taxon>
        <taxon>Metazoa</taxon>
        <taxon>Ecdysozoa</taxon>
        <taxon>Arthropoda</taxon>
        <taxon>Hexapoda</taxon>
        <taxon>Insecta</taxon>
        <taxon>Pterygota</taxon>
        <taxon>Neoptera</taxon>
        <taxon>Endopterygota</taxon>
        <taxon>Lepidoptera</taxon>
        <taxon>Glossata</taxon>
        <taxon>Ditrysia</taxon>
        <taxon>Tineoidea</taxon>
        <taxon>Psychidae</taxon>
        <taxon>Oiketicinae</taxon>
        <taxon>Eumeta</taxon>
    </lineage>
</organism>
<evidence type="ECO:0008006" key="3">
    <source>
        <dbReference type="Google" id="ProtNLM"/>
    </source>
</evidence>
<dbReference type="EMBL" id="BGZK01004068">
    <property type="protein sequence ID" value="GBP06662.1"/>
    <property type="molecule type" value="Genomic_DNA"/>
</dbReference>
<accession>A0A4C1SWV1</accession>
<proteinExistence type="predicted"/>
<evidence type="ECO:0000313" key="1">
    <source>
        <dbReference type="EMBL" id="GBP06662.1"/>
    </source>
</evidence>
<gene>
    <name evidence="1" type="ORF">EVAR_71787_1</name>
</gene>
<dbReference type="OrthoDB" id="425619at2759"/>
<reference evidence="1 2" key="1">
    <citation type="journal article" date="2019" name="Commun. Biol.">
        <title>The bagworm genome reveals a unique fibroin gene that provides high tensile strength.</title>
        <authorList>
            <person name="Kono N."/>
            <person name="Nakamura H."/>
            <person name="Ohtoshi R."/>
            <person name="Tomita M."/>
            <person name="Numata K."/>
            <person name="Arakawa K."/>
        </authorList>
    </citation>
    <scope>NUCLEOTIDE SEQUENCE [LARGE SCALE GENOMIC DNA]</scope>
</reference>
<dbReference type="AlphaFoldDB" id="A0A4C1SWV1"/>
<dbReference type="Proteomes" id="UP000299102">
    <property type="component" value="Unassembled WGS sequence"/>
</dbReference>
<name>A0A4C1SWV1_EUMVA</name>
<sequence length="93" mass="10914">MNETLQDYALEIKRLMKLAYPGENHPFVDNFKTEAFANGIRDPDIKLAAYATQKISFAETMSRAFAQETVRLISRQQTHKYGKLRWKTKREMD</sequence>
<evidence type="ECO:0000313" key="2">
    <source>
        <dbReference type="Proteomes" id="UP000299102"/>
    </source>
</evidence>